<sequence length="429" mass="45717">MTDQPSTQDRDQPGTPHRRRDLDIAVYGATGFVGTLVAHHLARSAPEGTRVALAGRSEAKLSAVRATLGERARDWPLLVADAGDRAALEKIAESAHVVVTTVGPYAKYGRELVGACARSGTDYVDLCGEALFVRETIDAHHDTAASNHARIVHACGFDSIPSDINVHVLHEKVRADGNGELTDTTSVLTSVSGGVSGGTIDTVRQQIDLMKSDRDARRLAMDPYTLSPDRAAEPELGRQDDLFMARGSKAGIPLRGVLAPFPMAPFNTRVVRRSAALRDHAYGARFRYREAMRVGPPVLSPLIAAGTAGFMGALVTGLALRPTRPLMDKVLPDPGDGPDADTREKGHFTFDTFARTTSGVRYTARFKAQGDPGYNATAVMLGESALALVWDRDALPETDGGVLTPATALGAALVARLRAQGMMIAAKSY</sequence>
<dbReference type="InterPro" id="IPR036291">
    <property type="entry name" value="NAD(P)-bd_dom_sf"/>
</dbReference>
<feature type="transmembrane region" description="Helical" evidence="1">
    <location>
        <begin position="298"/>
        <end position="320"/>
    </location>
</feature>
<proteinExistence type="predicted"/>
<dbReference type="Proteomes" id="UP001166784">
    <property type="component" value="Unassembled WGS sequence"/>
</dbReference>
<reference evidence="3" key="2">
    <citation type="journal article" date="2023" name="Int. J. Syst. Evol. Microbiol.">
        <title>Streptomyces marispadix sp. nov., isolated from marine beach sediment of the Northern Coast of Portugal.</title>
        <authorList>
            <person name="dos Santos J.D.N."/>
            <person name="Vitorino I.R."/>
            <person name="Kallscheuer N."/>
            <person name="Srivastava A."/>
            <person name="Krautwurst S."/>
            <person name="Marz M."/>
            <person name="Jogler C."/>
            <person name="Lobo Da Cunha A."/>
            <person name="Catita J."/>
            <person name="Goncalves H."/>
            <person name="Gonzalez I."/>
            <person name="Reyes F."/>
            <person name="Lage O.M."/>
        </authorList>
    </citation>
    <scope>NUCLEOTIDE SEQUENCE</scope>
    <source>
        <strain evidence="3">M600PL45_2</strain>
    </source>
</reference>
<protein>
    <submittedName>
        <fullName evidence="3">Saccharopine dehydrogenase NADP-binding domain-containing protein</fullName>
    </submittedName>
</protein>
<keyword evidence="1" id="KW-0472">Membrane</keyword>
<comment type="caution">
    <text evidence="3">The sequence shown here is derived from an EMBL/GenBank/DDBJ whole genome shotgun (WGS) entry which is preliminary data.</text>
</comment>
<evidence type="ECO:0000313" key="4">
    <source>
        <dbReference type="Proteomes" id="UP001166784"/>
    </source>
</evidence>
<evidence type="ECO:0000313" key="3">
    <source>
        <dbReference type="EMBL" id="MCH6161113.1"/>
    </source>
</evidence>
<evidence type="ECO:0000256" key="1">
    <source>
        <dbReference type="SAM" id="Phobius"/>
    </source>
</evidence>
<dbReference type="Pfam" id="PF03435">
    <property type="entry name" value="Sacchrp_dh_NADP"/>
    <property type="match status" value="1"/>
</dbReference>
<dbReference type="RefSeq" id="WP_241059270.1">
    <property type="nucleotide sequence ID" value="NZ_JAKWJU010000002.1"/>
</dbReference>
<gene>
    <name evidence="3" type="ORF">MMA15_12080</name>
</gene>
<name>A0ABS9SY47_9ACTN</name>
<keyword evidence="1" id="KW-0812">Transmembrane</keyword>
<dbReference type="SUPFAM" id="SSF51735">
    <property type="entry name" value="NAD(P)-binding Rossmann-fold domains"/>
    <property type="match status" value="1"/>
</dbReference>
<dbReference type="InterPro" id="IPR005097">
    <property type="entry name" value="Sacchrp_dh_NADP-bd"/>
</dbReference>
<keyword evidence="4" id="KW-1185">Reference proteome</keyword>
<dbReference type="EMBL" id="JAKWJU010000002">
    <property type="protein sequence ID" value="MCH6161113.1"/>
    <property type="molecule type" value="Genomic_DNA"/>
</dbReference>
<dbReference type="Gene3D" id="3.40.50.720">
    <property type="entry name" value="NAD(P)-binding Rossmann-like Domain"/>
    <property type="match status" value="1"/>
</dbReference>
<accession>A0ABS9SY47</accession>
<dbReference type="PANTHER" id="PTHR12286">
    <property type="entry name" value="SACCHAROPINE DEHYDROGENASE-LIKE OXIDOREDUCTASE"/>
    <property type="match status" value="1"/>
</dbReference>
<dbReference type="PANTHER" id="PTHR12286:SF5">
    <property type="entry name" value="SACCHAROPINE DEHYDROGENASE-LIKE OXIDOREDUCTASE"/>
    <property type="match status" value="1"/>
</dbReference>
<evidence type="ECO:0000259" key="2">
    <source>
        <dbReference type="Pfam" id="PF03435"/>
    </source>
</evidence>
<organism evidence="3 4">
    <name type="scientific">Streptomyces marispadix</name>
    <dbReference type="NCBI Taxonomy" id="2922868"/>
    <lineage>
        <taxon>Bacteria</taxon>
        <taxon>Bacillati</taxon>
        <taxon>Actinomycetota</taxon>
        <taxon>Actinomycetes</taxon>
        <taxon>Kitasatosporales</taxon>
        <taxon>Streptomycetaceae</taxon>
        <taxon>Streptomyces</taxon>
    </lineage>
</organism>
<keyword evidence="1" id="KW-1133">Transmembrane helix</keyword>
<dbReference type="InterPro" id="IPR051276">
    <property type="entry name" value="Saccharopine_DH-like_oxidrdct"/>
</dbReference>
<feature type="domain" description="Saccharopine dehydrogenase NADP binding" evidence="2">
    <location>
        <begin position="24"/>
        <end position="148"/>
    </location>
</feature>
<reference evidence="3" key="1">
    <citation type="submission" date="2022-03" db="EMBL/GenBank/DDBJ databases">
        <authorList>
            <person name="Santos J.D.N."/>
            <person name="Kallscheuer N."/>
            <person name="Jogler C."/>
            <person name="Lage O.M."/>
        </authorList>
    </citation>
    <scope>NUCLEOTIDE SEQUENCE</scope>
    <source>
        <strain evidence="3">M600PL45_2</strain>
    </source>
</reference>